<organism evidence="2">
    <name type="scientific">Picea sitchensis</name>
    <name type="common">Sitka spruce</name>
    <name type="synonym">Pinus sitchensis</name>
    <dbReference type="NCBI Taxonomy" id="3332"/>
    <lineage>
        <taxon>Eukaryota</taxon>
        <taxon>Viridiplantae</taxon>
        <taxon>Streptophyta</taxon>
        <taxon>Embryophyta</taxon>
        <taxon>Tracheophyta</taxon>
        <taxon>Spermatophyta</taxon>
        <taxon>Pinopsida</taxon>
        <taxon>Pinidae</taxon>
        <taxon>Conifers I</taxon>
        <taxon>Pinales</taxon>
        <taxon>Pinaceae</taxon>
        <taxon>Picea</taxon>
    </lineage>
</organism>
<dbReference type="CDD" id="cd00118">
    <property type="entry name" value="LysM"/>
    <property type="match status" value="1"/>
</dbReference>
<dbReference type="Gene3D" id="3.10.350.10">
    <property type="entry name" value="LysM domain"/>
    <property type="match status" value="1"/>
</dbReference>
<name>A9NJY2_PICSI</name>
<dbReference type="AlphaFoldDB" id="A9NJY2"/>
<feature type="signal peptide" evidence="1">
    <location>
        <begin position="1"/>
        <end position="30"/>
    </location>
</feature>
<evidence type="ECO:0000313" key="2">
    <source>
        <dbReference type="EMBL" id="ABK20943.1"/>
    </source>
</evidence>
<protein>
    <recommendedName>
        <fullName evidence="3">LysM domain-containing protein</fullName>
    </recommendedName>
</protein>
<evidence type="ECO:0000256" key="1">
    <source>
        <dbReference type="SAM" id="SignalP"/>
    </source>
</evidence>
<sequence length="89" mass="9967">MAAAAVNNRSFTLNFSFLCVLVFMTALATAGPVVKKEYQCEEIYIVGEGETLQTISEKCNAPFILFDNPHIQDTDDIYEGVPLKITYQR</sequence>
<dbReference type="InterPro" id="IPR036779">
    <property type="entry name" value="LysM_dom_sf"/>
</dbReference>
<evidence type="ECO:0008006" key="3">
    <source>
        <dbReference type="Google" id="ProtNLM"/>
    </source>
</evidence>
<dbReference type="InterPro" id="IPR018392">
    <property type="entry name" value="LysM"/>
</dbReference>
<dbReference type="EMBL" id="EF081548">
    <property type="protein sequence ID" value="ABK20943.1"/>
    <property type="molecule type" value="mRNA"/>
</dbReference>
<reference evidence="2" key="1">
    <citation type="journal article" date="2008" name="BMC Genomics">
        <title>A conifer genomics resource of 200,000 spruce (Picea spp.) ESTs and 6,464 high-quality, sequence-finished full-length cDNAs for Sitka spruce (Picea sitchensis).</title>
        <authorList>
            <person name="Ralph S.G."/>
            <person name="Chun H.J."/>
            <person name="Kolosova N."/>
            <person name="Cooper D."/>
            <person name="Oddy C."/>
            <person name="Ritland C.E."/>
            <person name="Kirkpatrick R."/>
            <person name="Moore R."/>
            <person name="Barber S."/>
            <person name="Holt R.A."/>
            <person name="Jones S.J."/>
            <person name="Marra M.A."/>
            <person name="Douglas C.J."/>
            <person name="Ritland K."/>
            <person name="Bohlmann J."/>
        </authorList>
    </citation>
    <scope>NUCLEOTIDE SEQUENCE</scope>
    <source>
        <tissue evidence="2">Bark</tissue>
    </source>
</reference>
<feature type="chain" id="PRO_5002739441" description="LysM domain-containing protein" evidence="1">
    <location>
        <begin position="31"/>
        <end position="89"/>
    </location>
</feature>
<proteinExistence type="evidence at transcript level"/>
<dbReference type="PANTHER" id="PTHR33648:SF15">
    <property type="entry name" value="OS04G0572800 PROTEIN"/>
    <property type="match status" value="1"/>
</dbReference>
<accession>A9NJY2</accession>
<dbReference type="PANTHER" id="PTHR33648">
    <property type="entry name" value="EMBRYO SAC 1"/>
    <property type="match status" value="1"/>
</dbReference>
<keyword evidence="1" id="KW-0732">Signal</keyword>